<proteinExistence type="predicted"/>
<protein>
    <submittedName>
        <fullName evidence="2">Uncharacterized protein</fullName>
    </submittedName>
</protein>
<dbReference type="HOGENOM" id="CLU_2366109_0_0_2"/>
<evidence type="ECO:0000256" key="1">
    <source>
        <dbReference type="SAM" id="Phobius"/>
    </source>
</evidence>
<organism evidence="2 4">
    <name type="scientific">Halalkalicoccus jeotgali (strain DSM 18796 / CECT 7217 / JCM 14584 / KCTC 4019 / B3)</name>
    <dbReference type="NCBI Taxonomy" id="795797"/>
    <lineage>
        <taxon>Archaea</taxon>
        <taxon>Methanobacteriati</taxon>
        <taxon>Methanobacteriota</taxon>
        <taxon>Stenosarchaea group</taxon>
        <taxon>Halobacteria</taxon>
        <taxon>Halobacteriales</taxon>
        <taxon>Halococcaceae</taxon>
        <taxon>Halalkalicoccus</taxon>
    </lineage>
</organism>
<feature type="transmembrane region" description="Helical" evidence="1">
    <location>
        <begin position="42"/>
        <end position="62"/>
    </location>
</feature>
<name>D8JC34_HALJB</name>
<keyword evidence="2" id="KW-0614">Plasmid</keyword>
<feature type="transmembrane region" description="Helical" evidence="1">
    <location>
        <begin position="12"/>
        <end position="30"/>
    </location>
</feature>
<gene>
    <name evidence="2" type="ordered locus">HacjB3_17993</name>
    <name evidence="3" type="ORF">C497_06769</name>
</gene>
<dbReference type="AlphaFoldDB" id="D8JC34"/>
<reference evidence="2 4" key="1">
    <citation type="journal article" date="2010" name="J. Bacteriol.">
        <title>Complete genome sequence of Halalkalicoccus jeotgali B3(T), an extremely halophilic archaeon.</title>
        <authorList>
            <person name="Roh S.W."/>
            <person name="Nam Y.D."/>
            <person name="Nam S.H."/>
            <person name="Choi S.H."/>
            <person name="Park H.S."/>
            <person name="Bae J.W."/>
        </authorList>
    </citation>
    <scope>NUCLEOTIDE SEQUENCE [LARGE SCALE GENOMIC DNA]</scope>
    <source>
        <strain evidence="2">B3</strain>
        <strain evidence="4">DSM 18796 / CECT 7217 / JCM 14584 / KCTC 4019 / B3</strain>
        <plasmid evidence="4">2</plasmid>
    </source>
</reference>
<accession>D8JC34</accession>
<geneLocation type="plasmid" evidence="2 4">
    <name>2</name>
</geneLocation>
<keyword evidence="1" id="KW-0812">Transmembrane</keyword>
<reference evidence="3 5" key="2">
    <citation type="journal article" date="2014" name="PLoS Genet.">
        <title>Phylogenetically driven sequencing of extremely halophilic archaea reveals strategies for static and dynamic osmo-response.</title>
        <authorList>
            <person name="Becker E.A."/>
            <person name="Seitzer P.M."/>
            <person name="Tritt A."/>
            <person name="Larsen D."/>
            <person name="Krusor M."/>
            <person name="Yao A.I."/>
            <person name="Wu D."/>
            <person name="Madern D."/>
            <person name="Eisen J.A."/>
            <person name="Darling A.E."/>
            <person name="Facciotti M.T."/>
        </authorList>
    </citation>
    <scope>NUCLEOTIDE SEQUENCE [LARGE SCALE GENOMIC DNA]</scope>
    <source>
        <strain evidence="3">B3</strain>
        <strain evidence="5">DSM 18796 / CECT 7217 / JCM 14584 / KCTC 4019 / B3</strain>
    </source>
</reference>
<dbReference type="EMBL" id="CP002064">
    <property type="protein sequence ID" value="ADJ16941.1"/>
    <property type="molecule type" value="Genomic_DNA"/>
</dbReference>
<keyword evidence="1" id="KW-0472">Membrane</keyword>
<dbReference type="KEGG" id="hje:HacjB3_17993"/>
<evidence type="ECO:0000313" key="3">
    <source>
        <dbReference type="EMBL" id="ELY38622.1"/>
    </source>
</evidence>
<sequence>MEWLQPRSPWDVLAGFLASIWALFTLHIHWLQGTNFFDLRIMLWVLVVTAVCLGVLLLSGGLISGQLYRSRDRYLRAVQALGGSALVMFIVLLII</sequence>
<dbReference type="Proteomes" id="UP000011645">
    <property type="component" value="Unassembled WGS sequence"/>
</dbReference>
<evidence type="ECO:0000313" key="4">
    <source>
        <dbReference type="Proteomes" id="UP000000390"/>
    </source>
</evidence>
<dbReference type="EMBL" id="AOHV01000020">
    <property type="protein sequence ID" value="ELY38622.1"/>
    <property type="molecule type" value="Genomic_DNA"/>
</dbReference>
<keyword evidence="5" id="KW-1185">Reference proteome</keyword>
<keyword evidence="1" id="KW-1133">Transmembrane helix</keyword>
<evidence type="ECO:0000313" key="5">
    <source>
        <dbReference type="Proteomes" id="UP000011645"/>
    </source>
</evidence>
<feature type="transmembrane region" description="Helical" evidence="1">
    <location>
        <begin position="74"/>
        <end position="94"/>
    </location>
</feature>
<evidence type="ECO:0000313" key="2">
    <source>
        <dbReference type="EMBL" id="ADJ16941.1"/>
    </source>
</evidence>
<dbReference type="Proteomes" id="UP000000390">
    <property type="component" value="Plasmid 2"/>
</dbReference>